<dbReference type="Proteomes" id="UP001163603">
    <property type="component" value="Chromosome 7"/>
</dbReference>
<dbReference type="EMBL" id="CM047742">
    <property type="protein sequence ID" value="KAJ0035917.1"/>
    <property type="molecule type" value="Genomic_DNA"/>
</dbReference>
<comment type="caution">
    <text evidence="1">The sequence shown here is derived from an EMBL/GenBank/DDBJ whole genome shotgun (WGS) entry which is preliminary data.</text>
</comment>
<protein>
    <submittedName>
        <fullName evidence="1">Uncharacterized protein</fullName>
    </submittedName>
</protein>
<accession>A0ACC0YIF0</accession>
<name>A0ACC0YIF0_9ROSI</name>
<keyword evidence="2" id="KW-1185">Reference proteome</keyword>
<reference evidence="2" key="1">
    <citation type="journal article" date="2023" name="G3 (Bethesda)">
        <title>Genome assembly and association tests identify interacting loci associated with vigor, precocity, and sex in interspecific pistachio rootstocks.</title>
        <authorList>
            <person name="Palmer W."/>
            <person name="Jacygrad E."/>
            <person name="Sagayaradj S."/>
            <person name="Cavanaugh K."/>
            <person name="Han R."/>
            <person name="Bertier L."/>
            <person name="Beede B."/>
            <person name="Kafkas S."/>
            <person name="Golino D."/>
            <person name="Preece J."/>
            <person name="Michelmore R."/>
        </authorList>
    </citation>
    <scope>NUCLEOTIDE SEQUENCE [LARGE SCALE GENOMIC DNA]</scope>
</reference>
<evidence type="ECO:0000313" key="2">
    <source>
        <dbReference type="Proteomes" id="UP001163603"/>
    </source>
</evidence>
<gene>
    <name evidence="1" type="ORF">Pint_24514</name>
</gene>
<organism evidence="1 2">
    <name type="scientific">Pistacia integerrima</name>
    <dbReference type="NCBI Taxonomy" id="434235"/>
    <lineage>
        <taxon>Eukaryota</taxon>
        <taxon>Viridiplantae</taxon>
        <taxon>Streptophyta</taxon>
        <taxon>Embryophyta</taxon>
        <taxon>Tracheophyta</taxon>
        <taxon>Spermatophyta</taxon>
        <taxon>Magnoliopsida</taxon>
        <taxon>eudicotyledons</taxon>
        <taxon>Gunneridae</taxon>
        <taxon>Pentapetalae</taxon>
        <taxon>rosids</taxon>
        <taxon>malvids</taxon>
        <taxon>Sapindales</taxon>
        <taxon>Anacardiaceae</taxon>
        <taxon>Pistacia</taxon>
    </lineage>
</organism>
<evidence type="ECO:0000313" key="1">
    <source>
        <dbReference type="EMBL" id="KAJ0035917.1"/>
    </source>
</evidence>
<proteinExistence type="predicted"/>
<sequence>MGDTSKPLMLVAVDDSNHSFFALEWALDNFFVSVGSNHLFRLMVIHARPTPTTFFGFGGPGTTSTDVISLMDVDSKKAAQKIIEKVKDTCSKKSVHNVPAESVEGDPRDVITEAVDKHHADVLVLGSHGYGAVKRAVLGSVSDYCAHHCSCSIMIVKKPKTQVLN</sequence>